<dbReference type="Gene3D" id="3.40.50.12780">
    <property type="entry name" value="N-terminal domain of ligase-like"/>
    <property type="match status" value="1"/>
</dbReference>
<dbReference type="SUPFAM" id="SSF56801">
    <property type="entry name" value="Acetyl-CoA synthetase-like"/>
    <property type="match status" value="1"/>
</dbReference>
<keyword evidence="2" id="KW-1185">Reference proteome</keyword>
<dbReference type="InterPro" id="IPR053158">
    <property type="entry name" value="CapK_Type1_Caps_Biosynth"/>
</dbReference>
<protein>
    <submittedName>
        <fullName evidence="1">Phenylacetate--CoA ligase family protein</fullName>
    </submittedName>
</protein>
<dbReference type="PANTHER" id="PTHR36932">
    <property type="entry name" value="CAPSULAR POLYSACCHARIDE BIOSYNTHESIS PROTEIN"/>
    <property type="match status" value="1"/>
</dbReference>
<name>A0A5C4VJ56_9ACTN</name>
<dbReference type="OrthoDB" id="580775at2"/>
<accession>A0A5C4VJ56</accession>
<dbReference type="Proteomes" id="UP000312512">
    <property type="component" value="Unassembled WGS sequence"/>
</dbReference>
<reference evidence="1 2" key="1">
    <citation type="submission" date="2019-10" db="EMBL/GenBank/DDBJ databases">
        <title>Nonomuraea sp. nov., isolated from Phyllanthus amarus.</title>
        <authorList>
            <person name="Klykleung N."/>
            <person name="Tanasupawat S."/>
        </authorList>
    </citation>
    <scope>NUCLEOTIDE SEQUENCE [LARGE SCALE GENOMIC DNA]</scope>
    <source>
        <strain evidence="1 2">PA1-10</strain>
    </source>
</reference>
<dbReference type="InterPro" id="IPR042099">
    <property type="entry name" value="ANL_N_sf"/>
</dbReference>
<dbReference type="RefSeq" id="WP_139635749.1">
    <property type="nucleotide sequence ID" value="NZ_VDLX02000021.1"/>
</dbReference>
<evidence type="ECO:0000313" key="2">
    <source>
        <dbReference type="Proteomes" id="UP000312512"/>
    </source>
</evidence>
<proteinExistence type="predicted"/>
<dbReference type="AlphaFoldDB" id="A0A5C4VJ56"/>
<sequence>MTESMPRLLLDAGRTRRNHEWAAVQRRRLRESVAHARAHSPYYRDLYRGLPDGVDDPAALPVTDKKALMADYDRWAGDREVTLERARAFVADPELIGARFLGRYLVVTTSGTTGNPAIFIKDEQDIAVNYAMSARMMGSWLNARDITRILAGGGRMAIVAARNGHFMVSAGAARMRAHRLQRKAIRLFSVHAPLAELVAELNAFRPALLLGYGSVLRMLAAEQEAGRLRVAPVLVEPAGETLTEDDYALLGRAFGAKVRDTYGASECPFLTEGCAHGWYHVNGDWVLAEPVEADYSPTPPGEQSHTVLVTNLANRVQPILRYDLGDSVLQRPDPCPCGNPLPALRVRGRVANVLTFEGGPGGGSAVIAPLMLNTLVDRTPGVQLYQIVQTGPRTLRVRLRVTPGADPDTVWREVCDGIAGLLAEHGLDHVILERATEPPEQSHGGKYRTVVPLKDPHDARP</sequence>
<dbReference type="PANTHER" id="PTHR36932:SF1">
    <property type="entry name" value="CAPSULAR POLYSACCHARIDE BIOSYNTHESIS PROTEIN"/>
    <property type="match status" value="1"/>
</dbReference>
<dbReference type="GO" id="GO:0016874">
    <property type="term" value="F:ligase activity"/>
    <property type="evidence" value="ECO:0007669"/>
    <property type="project" value="UniProtKB-KW"/>
</dbReference>
<comment type="caution">
    <text evidence="1">The sequence shown here is derived from an EMBL/GenBank/DDBJ whole genome shotgun (WGS) entry which is preliminary data.</text>
</comment>
<dbReference type="EMBL" id="VDLX02000021">
    <property type="protein sequence ID" value="KAB8189151.1"/>
    <property type="molecule type" value="Genomic_DNA"/>
</dbReference>
<gene>
    <name evidence="1" type="ORF">FH608_040620</name>
</gene>
<keyword evidence="1" id="KW-0436">Ligase</keyword>
<evidence type="ECO:0000313" key="1">
    <source>
        <dbReference type="EMBL" id="KAB8189151.1"/>
    </source>
</evidence>
<organism evidence="1 2">
    <name type="scientific">Nonomuraea phyllanthi</name>
    <dbReference type="NCBI Taxonomy" id="2219224"/>
    <lineage>
        <taxon>Bacteria</taxon>
        <taxon>Bacillati</taxon>
        <taxon>Actinomycetota</taxon>
        <taxon>Actinomycetes</taxon>
        <taxon>Streptosporangiales</taxon>
        <taxon>Streptosporangiaceae</taxon>
        <taxon>Nonomuraea</taxon>
    </lineage>
</organism>